<dbReference type="Pfam" id="PF04283">
    <property type="entry name" value="CheF-arch"/>
    <property type="match status" value="1"/>
</dbReference>
<dbReference type="PANTHER" id="PTHR42201:SF1">
    <property type="entry name" value="TAXIS PROTEIN"/>
    <property type="match status" value="1"/>
</dbReference>
<name>A0A075WDZ9_ARCFL</name>
<dbReference type="SMR" id="A0A075WDZ9"/>
<gene>
    <name evidence="1" type="ORF">AFULGI_00011390</name>
</gene>
<reference evidence="1 2" key="1">
    <citation type="submission" date="2013-07" db="EMBL/GenBank/DDBJ databases">
        <title>Genome of Archaeoglobus fulgidus.</title>
        <authorList>
            <person name="Fiebig A."/>
            <person name="Birkeland N.-K."/>
        </authorList>
    </citation>
    <scope>NUCLEOTIDE SEQUENCE [LARGE SCALE GENOMIC DNA]</scope>
    <source>
        <strain evidence="1 2">DSM 8774</strain>
    </source>
</reference>
<dbReference type="HOGENOM" id="CLU_1032936_0_0_2"/>
<dbReference type="Proteomes" id="UP000028501">
    <property type="component" value="Chromosome"/>
</dbReference>
<dbReference type="GeneID" id="24794651"/>
<dbReference type="RefSeq" id="WP_010878543.1">
    <property type="nucleotide sequence ID" value="NZ_CP006577.1"/>
</dbReference>
<protein>
    <recommendedName>
        <fullName evidence="3">Taxis protein</fullName>
    </recommendedName>
</protein>
<dbReference type="KEGG" id="afg:AFULGI_00011390"/>
<dbReference type="PANTHER" id="PTHR42201">
    <property type="entry name" value="TAXIS PROTEIN"/>
    <property type="match status" value="1"/>
</dbReference>
<dbReference type="PIRSF" id="PIRSF026802">
    <property type="entry name" value="UCP026802"/>
    <property type="match status" value="1"/>
</dbReference>
<sequence>MSDGERVLKIPVEYFEDGWKKGEAVITKDAISFAGKTIRFKEIQDLERLKHEGRDAIRIKKDADYFIDFGSRQAQIFRYLAFNLKSDRFAVYFLSPATRGGVVVSDSKWEKGYLSITDEALWFLSSSKQIRISIQNLGSVEKDIRTVGKKQRVVLVVTHVENGEVITSFVLCPETTMDMLQEYIQNFIEKSKPKEKLSEVEEQILTMVYTGVDSVSVESILGVTTEELNKMYDRLVNLGLARVVKIRKEIELTPRGVALVSEIMKKAAR</sequence>
<organism evidence="1 2">
    <name type="scientific">Archaeoglobus fulgidus DSM 8774</name>
    <dbReference type="NCBI Taxonomy" id="1344584"/>
    <lineage>
        <taxon>Archaea</taxon>
        <taxon>Methanobacteriati</taxon>
        <taxon>Methanobacteriota</taxon>
        <taxon>Archaeoglobi</taxon>
        <taxon>Archaeoglobales</taxon>
        <taxon>Archaeoglobaceae</taxon>
        <taxon>Archaeoglobus</taxon>
    </lineage>
</organism>
<dbReference type="AlphaFoldDB" id="A0A075WDZ9"/>
<evidence type="ECO:0008006" key="3">
    <source>
        <dbReference type="Google" id="ProtNLM"/>
    </source>
</evidence>
<dbReference type="EMBL" id="CP006577">
    <property type="protein sequence ID" value="AIG97922.1"/>
    <property type="molecule type" value="Genomic_DNA"/>
</dbReference>
<dbReference type="GO" id="GO:0006935">
    <property type="term" value="P:chemotaxis"/>
    <property type="evidence" value="ECO:0007669"/>
    <property type="project" value="InterPro"/>
</dbReference>
<evidence type="ECO:0000313" key="2">
    <source>
        <dbReference type="Proteomes" id="UP000028501"/>
    </source>
</evidence>
<evidence type="ECO:0000313" key="1">
    <source>
        <dbReference type="EMBL" id="AIG97922.1"/>
    </source>
</evidence>
<accession>A0A075WDZ9</accession>
<dbReference type="InterPro" id="IPR007381">
    <property type="entry name" value="CheF1/F2"/>
</dbReference>
<proteinExistence type="predicted"/>